<feature type="domain" description="Flagellar basal body rod protein N-terminal" evidence="6">
    <location>
        <begin position="6"/>
        <end position="33"/>
    </location>
</feature>
<dbReference type="InterPro" id="IPR037058">
    <property type="entry name" value="Falgellar_hook_FlgE_sf"/>
</dbReference>
<dbReference type="EMBL" id="CP098828">
    <property type="protein sequence ID" value="XBO75067.1"/>
    <property type="molecule type" value="Genomic_DNA"/>
</dbReference>
<dbReference type="NCBIfam" id="NF004238">
    <property type="entry name" value="PRK05682.1-1"/>
    <property type="match status" value="1"/>
</dbReference>
<dbReference type="InterPro" id="IPR010930">
    <property type="entry name" value="Flg_bb/hook_C_dom"/>
</dbReference>
<dbReference type="Gene3D" id="2.60.98.20">
    <property type="entry name" value="Flagellar hook protein FlgE"/>
    <property type="match status" value="1"/>
</dbReference>
<comment type="subcellular location">
    <subcellularLocation>
        <location evidence="1 5">Bacterial flagellum basal body</location>
    </subcellularLocation>
</comment>
<proteinExistence type="inferred from homology"/>
<feature type="domain" description="Flagellar hook protein FlgE/F/G-like D1" evidence="9">
    <location>
        <begin position="77"/>
        <end position="126"/>
    </location>
</feature>
<dbReference type="InterPro" id="IPR053967">
    <property type="entry name" value="LlgE_F_G-like_D1"/>
</dbReference>
<sequence>MGFSQALSGLNAAADSLDVLGNNIANSQTVGYKSGSAQFADVFANSQIGLGTKVSTVLQDFSGGNLESTNRPLDLGISGDGFFRMEQNGQVVYSRNGQLTMTPDGYLQNAQGARIMGYGVNAAGAVQVGGQPEVLQIEADEMPASATTEVSTTFNLDSRKVVGEDLNSVTLAGSDGSASVPVDYHYSNNFTAYDSLGNPRNVTVYYQKTDAKTWTGTMAMDGKVLMDETATPVAAQTLSMEFDTNGQLVTPADGKFPVTFASADYFNGAANDMTLDFDISGSTQFGNNASTTALNQNGYTSGALVGISIDSDGTVVRSYSNEQTRPAGQIALASFRNPEGLSPAGDNTWAATDASGQELVGAPGTGLLGGIQSGAIETSNVDMAKELVSMIVTQRAYQANSQTIKTQDEVLQTAINLR</sequence>
<evidence type="ECO:0000313" key="10">
    <source>
        <dbReference type="EMBL" id="XBO75067.1"/>
    </source>
</evidence>
<keyword evidence="10" id="KW-0282">Flagellum</keyword>
<keyword evidence="10" id="KW-0966">Cell projection</keyword>
<evidence type="ECO:0000256" key="2">
    <source>
        <dbReference type="ARBA" id="ARBA00009677"/>
    </source>
</evidence>
<dbReference type="GO" id="GO:0005829">
    <property type="term" value="C:cytosol"/>
    <property type="evidence" value="ECO:0007669"/>
    <property type="project" value="TreeGrafter"/>
</dbReference>
<dbReference type="RefSeq" id="WP_108132051.1">
    <property type="nucleotide sequence ID" value="NZ_CP098828.1"/>
</dbReference>
<dbReference type="GO" id="GO:0009424">
    <property type="term" value="C:bacterial-type flagellum hook"/>
    <property type="evidence" value="ECO:0007669"/>
    <property type="project" value="TreeGrafter"/>
</dbReference>
<evidence type="ECO:0000256" key="5">
    <source>
        <dbReference type="RuleBase" id="RU362116"/>
    </source>
</evidence>
<dbReference type="InterPro" id="IPR011491">
    <property type="entry name" value="FlgE_D2"/>
</dbReference>
<dbReference type="SUPFAM" id="SSF117143">
    <property type="entry name" value="Flagellar hook protein flgE"/>
    <property type="match status" value="1"/>
</dbReference>
<dbReference type="Pfam" id="PF22692">
    <property type="entry name" value="LlgE_F_G_D1"/>
    <property type="match status" value="1"/>
</dbReference>
<protein>
    <recommendedName>
        <fullName evidence="3 5">Flagellar hook protein FlgE</fullName>
    </recommendedName>
</protein>
<dbReference type="Pfam" id="PF06429">
    <property type="entry name" value="Flg_bbr_C"/>
    <property type="match status" value="1"/>
</dbReference>
<reference evidence="10" key="1">
    <citation type="submission" date="2022-06" db="EMBL/GenBank/DDBJ databases">
        <title>A novel DMS-producing enzyme.</title>
        <authorList>
            <person name="Zhang Y."/>
        </authorList>
    </citation>
    <scope>NUCLEOTIDE SEQUENCE</scope>
    <source>
        <strain evidence="10">H10-59</strain>
    </source>
</reference>
<accession>A0AAU7KU94</accession>
<organism evidence="10">
    <name type="scientific">Halomonas sp. H10-59</name>
    <dbReference type="NCBI Taxonomy" id="2950874"/>
    <lineage>
        <taxon>Bacteria</taxon>
        <taxon>Pseudomonadati</taxon>
        <taxon>Pseudomonadota</taxon>
        <taxon>Gammaproteobacteria</taxon>
        <taxon>Oceanospirillales</taxon>
        <taxon>Halomonadaceae</taxon>
        <taxon>Halomonas</taxon>
    </lineage>
</organism>
<evidence type="ECO:0000256" key="3">
    <source>
        <dbReference type="ARBA" id="ARBA00019015"/>
    </source>
</evidence>
<keyword evidence="10" id="KW-0969">Cilium</keyword>
<dbReference type="PANTHER" id="PTHR30435">
    <property type="entry name" value="FLAGELLAR PROTEIN"/>
    <property type="match status" value="1"/>
</dbReference>
<dbReference type="AlphaFoldDB" id="A0AAU7KU94"/>
<dbReference type="GO" id="GO:0009425">
    <property type="term" value="C:bacterial-type flagellum basal body"/>
    <property type="evidence" value="ECO:0007669"/>
    <property type="project" value="UniProtKB-SubCell"/>
</dbReference>
<comment type="function">
    <text evidence="5">A flexible structure which links the flagellar filament to the drive apparatus in the basal body.</text>
</comment>
<evidence type="ECO:0000259" key="9">
    <source>
        <dbReference type="Pfam" id="PF22692"/>
    </source>
</evidence>
<dbReference type="GO" id="GO:0071978">
    <property type="term" value="P:bacterial-type flagellum-dependent swarming motility"/>
    <property type="evidence" value="ECO:0007669"/>
    <property type="project" value="TreeGrafter"/>
</dbReference>
<dbReference type="Pfam" id="PF00460">
    <property type="entry name" value="Flg_bb_rod"/>
    <property type="match status" value="1"/>
</dbReference>
<feature type="domain" description="Flagellar hook protein FlgE D2" evidence="8">
    <location>
        <begin position="179"/>
        <end position="299"/>
    </location>
</feature>
<evidence type="ECO:0000259" key="7">
    <source>
        <dbReference type="Pfam" id="PF06429"/>
    </source>
</evidence>
<dbReference type="InterPro" id="IPR020013">
    <property type="entry name" value="Flagellar_FlgE/F/G"/>
</dbReference>
<keyword evidence="4 5" id="KW-0975">Bacterial flagellum</keyword>
<dbReference type="InterPro" id="IPR001444">
    <property type="entry name" value="Flag_bb_rod_N"/>
</dbReference>
<evidence type="ECO:0000259" key="6">
    <source>
        <dbReference type="Pfam" id="PF00460"/>
    </source>
</evidence>
<dbReference type="PANTHER" id="PTHR30435:SF1">
    <property type="entry name" value="FLAGELLAR HOOK PROTEIN FLGE"/>
    <property type="match status" value="1"/>
</dbReference>
<evidence type="ECO:0000256" key="1">
    <source>
        <dbReference type="ARBA" id="ARBA00004117"/>
    </source>
</evidence>
<evidence type="ECO:0000259" key="8">
    <source>
        <dbReference type="Pfam" id="PF07559"/>
    </source>
</evidence>
<comment type="similarity">
    <text evidence="2 5">Belongs to the flagella basal body rod proteins family.</text>
</comment>
<name>A0AAU7KU94_9GAMM</name>
<dbReference type="InterPro" id="IPR037925">
    <property type="entry name" value="FlgE/F/G-like"/>
</dbReference>
<feature type="domain" description="Flagellar basal-body/hook protein C-terminal" evidence="7">
    <location>
        <begin position="372"/>
        <end position="417"/>
    </location>
</feature>
<dbReference type="NCBIfam" id="TIGR03506">
    <property type="entry name" value="FlgEFG_subfam"/>
    <property type="match status" value="1"/>
</dbReference>
<gene>
    <name evidence="10" type="primary">flgE</name>
    <name evidence="10" type="ORF">NFG57_20060</name>
</gene>
<dbReference type="Pfam" id="PF07559">
    <property type="entry name" value="FlgE_D2"/>
    <property type="match status" value="1"/>
</dbReference>
<evidence type="ECO:0000256" key="4">
    <source>
        <dbReference type="ARBA" id="ARBA00023143"/>
    </source>
</evidence>